<reference evidence="1 2" key="1">
    <citation type="submission" date="2015-09" db="EMBL/GenBank/DDBJ databases">
        <title>Draft genome of the parasitic nematode Teladorsagia circumcincta isolate WARC Sus (inbred).</title>
        <authorList>
            <person name="Mitreva M."/>
        </authorList>
    </citation>
    <scope>NUCLEOTIDE SEQUENCE [LARGE SCALE GENOMIC DNA]</scope>
    <source>
        <strain evidence="1 2">S</strain>
    </source>
</reference>
<keyword evidence="2" id="KW-1185">Reference proteome</keyword>
<dbReference type="PANTHER" id="PTHR12271:SF40">
    <property type="entry name" value="POLY(A) RNA POLYMERASE GLD2"/>
    <property type="match status" value="1"/>
</dbReference>
<dbReference type="AlphaFoldDB" id="A0A2G9UI17"/>
<dbReference type="PANTHER" id="PTHR12271">
    <property type="entry name" value="POLY A POLYMERASE CID PAP -RELATED"/>
    <property type="match status" value="1"/>
</dbReference>
<protein>
    <submittedName>
        <fullName evidence="1">Uncharacterized protein</fullName>
    </submittedName>
</protein>
<accession>A0A2G9UI17</accession>
<dbReference type="OrthoDB" id="407432at2759"/>
<dbReference type="GO" id="GO:0016779">
    <property type="term" value="F:nucleotidyltransferase activity"/>
    <property type="evidence" value="ECO:0007669"/>
    <property type="project" value="TreeGrafter"/>
</dbReference>
<organism evidence="1 2">
    <name type="scientific">Teladorsagia circumcincta</name>
    <name type="common">Brown stomach worm</name>
    <name type="synonym">Ostertagia circumcincta</name>
    <dbReference type="NCBI Taxonomy" id="45464"/>
    <lineage>
        <taxon>Eukaryota</taxon>
        <taxon>Metazoa</taxon>
        <taxon>Ecdysozoa</taxon>
        <taxon>Nematoda</taxon>
        <taxon>Chromadorea</taxon>
        <taxon>Rhabditida</taxon>
        <taxon>Rhabditina</taxon>
        <taxon>Rhabditomorpha</taxon>
        <taxon>Strongyloidea</taxon>
        <taxon>Trichostrongylidae</taxon>
        <taxon>Teladorsagia</taxon>
    </lineage>
</organism>
<dbReference type="GO" id="GO:0031123">
    <property type="term" value="P:RNA 3'-end processing"/>
    <property type="evidence" value="ECO:0007669"/>
    <property type="project" value="TreeGrafter"/>
</dbReference>
<dbReference type="EMBL" id="KZ346499">
    <property type="protein sequence ID" value="PIO69826.1"/>
    <property type="molecule type" value="Genomic_DNA"/>
</dbReference>
<sequence>MSQVSEIGKCCAAQRRLLIRRLLSPGAVYDGGLTNLCPDWGVCDHAFVEFDGEDAVERAKAAKSIRIKQTEVLFRVLKELRREKSGFFKSLYIVSDARCPVIRFRSYDRHLVELSVNNKIGCQKSAYIGALVQADQSGLLRKLVLGLRLWAASNGVFSSEKKRTWNLNSYTLNLMFFSFLQSEKLLPVFGQSGEESFNGTGTEFVASSYSLANVELRKLLKKFFILCVERPLEKTLFSMHNGGLVPLDDFKQQLILKPTSILFVQDPIELSDNVAKNVTSKALKTMRHAMMLSLAAMKQNADSFAVMLRETADLGSSVVCKKLWMSRRTLRKKWSGLLKPDEQFPLLIEALVSMSLNISAPSDCHLQFHTFFDVHKDSLWVGLKLMEGETVDIANVAHFIEQMLTKTRDYLLNDSNGRGLMPLDEFTAQLRTIFEREKHQLK</sequence>
<name>A0A2G9UI17_TELCI</name>
<proteinExistence type="predicted"/>
<gene>
    <name evidence="1" type="ORF">TELCIR_08341</name>
</gene>
<dbReference type="Gene3D" id="1.10.1410.10">
    <property type="match status" value="1"/>
</dbReference>
<dbReference type="InterPro" id="IPR043519">
    <property type="entry name" value="NT_sf"/>
</dbReference>
<dbReference type="SUPFAM" id="SSF81631">
    <property type="entry name" value="PAP/OAS1 substrate-binding domain"/>
    <property type="match status" value="1"/>
</dbReference>
<dbReference type="Proteomes" id="UP000230423">
    <property type="component" value="Unassembled WGS sequence"/>
</dbReference>
<dbReference type="SUPFAM" id="SSF81301">
    <property type="entry name" value="Nucleotidyltransferase"/>
    <property type="match status" value="1"/>
</dbReference>
<evidence type="ECO:0000313" key="2">
    <source>
        <dbReference type="Proteomes" id="UP000230423"/>
    </source>
</evidence>
<evidence type="ECO:0000313" key="1">
    <source>
        <dbReference type="EMBL" id="PIO69826.1"/>
    </source>
</evidence>